<feature type="transmembrane region" description="Helical" evidence="7">
    <location>
        <begin position="344"/>
        <end position="363"/>
    </location>
</feature>
<dbReference type="PANTHER" id="PTHR43823">
    <property type="entry name" value="SPORULATION PROTEIN YKVU"/>
    <property type="match status" value="1"/>
</dbReference>
<feature type="transmembrane region" description="Helical" evidence="7">
    <location>
        <begin position="258"/>
        <end position="276"/>
    </location>
</feature>
<name>A0A7I8DLW8_9FIRM</name>
<comment type="subcellular location">
    <subcellularLocation>
        <location evidence="1">Cell membrane</location>
        <topology evidence="1">Multi-pass membrane protein</topology>
    </subcellularLocation>
</comment>
<evidence type="ECO:0000256" key="3">
    <source>
        <dbReference type="ARBA" id="ARBA00022475"/>
    </source>
</evidence>
<dbReference type="Proteomes" id="UP000515703">
    <property type="component" value="Chromosome"/>
</dbReference>
<keyword evidence="4 7" id="KW-0812">Transmembrane</keyword>
<evidence type="ECO:0000256" key="4">
    <source>
        <dbReference type="ARBA" id="ARBA00022692"/>
    </source>
</evidence>
<dbReference type="InterPro" id="IPR051327">
    <property type="entry name" value="MATE_MepA_subfamily"/>
</dbReference>
<accession>A0A7I8DLW8</accession>
<reference evidence="8 9" key="1">
    <citation type="submission" date="2020-08" db="EMBL/GenBank/DDBJ databases">
        <title>Draft genome sequencing of an Anaerocolumna strain isolated from anoxic soil subjected to BSD treatment.</title>
        <authorList>
            <person name="Uek A."/>
            <person name="Tonouchi A."/>
        </authorList>
    </citation>
    <scope>NUCLEOTIDE SEQUENCE [LARGE SCALE GENOMIC DNA]</scope>
    <source>
        <strain evidence="8 9">CTTW</strain>
    </source>
</reference>
<organism evidence="8 9">
    <name type="scientific">Anaerocolumna chitinilytica</name>
    <dbReference type="NCBI Taxonomy" id="1727145"/>
    <lineage>
        <taxon>Bacteria</taxon>
        <taxon>Bacillati</taxon>
        <taxon>Bacillota</taxon>
        <taxon>Clostridia</taxon>
        <taxon>Lachnospirales</taxon>
        <taxon>Lachnospiraceae</taxon>
        <taxon>Anaerocolumna</taxon>
    </lineage>
</organism>
<evidence type="ECO:0000256" key="7">
    <source>
        <dbReference type="SAM" id="Phobius"/>
    </source>
</evidence>
<reference evidence="8 9" key="2">
    <citation type="submission" date="2020-08" db="EMBL/GenBank/DDBJ databases">
        <authorList>
            <person name="Ueki A."/>
            <person name="Tonouchi A."/>
        </authorList>
    </citation>
    <scope>NUCLEOTIDE SEQUENCE [LARGE SCALE GENOMIC DNA]</scope>
    <source>
        <strain evidence="8 9">CTTW</strain>
    </source>
</reference>
<keyword evidence="6 7" id="KW-0472">Membrane</keyword>
<sequence>MKKQFWKYILPSMITFLVTGIYVSVDGFFVGRTVGDVGLGSINVAWPLAALILDIGTGIGMGGSVNISHYMGAGDKKRADKAFGNTLVLLMLFSIFITVFLLLFGKPLLRLMGAEGELLKLGSDYIMILSSGAVVQVFATGVTPLLRNQNKPMLAMALMLMNFTIDTILSGVFVMVLGLGVRGAALATLAGQLITCIPALFILFKKENRIPASCYLPKKDVIGSIIKVGTPVFGLCFIPSLTILIINRQAATYGGTTAIAAFAVISYVLSIGQLLLQGVGEGTQPLISFYYGAKDKKAVKTFRKWTYYMAFTVGILATIIIILLRDQIAGFFGVSHETAKVLQTALPLCAFSLPLYAFSRVTTEYFNAIKKSRSSAVMVYGEAIVLLPLAAFFLPKLFGIDGVWYTVVLVQLLLLFTGIILRLSNYHAGKLLRS</sequence>
<feature type="transmembrane region" description="Helical" evidence="7">
    <location>
        <begin position="87"/>
        <end position="105"/>
    </location>
</feature>
<dbReference type="AlphaFoldDB" id="A0A7I8DLW8"/>
<evidence type="ECO:0000256" key="2">
    <source>
        <dbReference type="ARBA" id="ARBA00022448"/>
    </source>
</evidence>
<feature type="transmembrane region" description="Helical" evidence="7">
    <location>
        <begin position="183"/>
        <end position="204"/>
    </location>
</feature>
<evidence type="ECO:0000256" key="5">
    <source>
        <dbReference type="ARBA" id="ARBA00022989"/>
    </source>
</evidence>
<feature type="transmembrane region" description="Helical" evidence="7">
    <location>
        <begin position="45"/>
        <end position="67"/>
    </location>
</feature>
<feature type="transmembrane region" description="Helical" evidence="7">
    <location>
        <begin position="305"/>
        <end position="324"/>
    </location>
</feature>
<evidence type="ECO:0000313" key="8">
    <source>
        <dbReference type="EMBL" id="BCJ98727.1"/>
    </source>
</evidence>
<gene>
    <name evidence="8" type="ORF">bsdcttw_17680</name>
</gene>
<dbReference type="InterPro" id="IPR002528">
    <property type="entry name" value="MATE_fam"/>
</dbReference>
<feature type="transmembrane region" description="Helical" evidence="7">
    <location>
        <begin position="403"/>
        <end position="423"/>
    </location>
</feature>
<feature type="transmembrane region" description="Helical" evidence="7">
    <location>
        <begin position="225"/>
        <end position="246"/>
    </location>
</feature>
<dbReference type="PANTHER" id="PTHR43823:SF3">
    <property type="entry name" value="MULTIDRUG EXPORT PROTEIN MEPA"/>
    <property type="match status" value="1"/>
</dbReference>
<dbReference type="KEGG" id="acht:bsdcttw_17680"/>
<dbReference type="PIRSF" id="PIRSF006603">
    <property type="entry name" value="DinF"/>
    <property type="match status" value="1"/>
</dbReference>
<dbReference type="Pfam" id="PF01554">
    <property type="entry name" value="MatE"/>
    <property type="match status" value="2"/>
</dbReference>
<keyword evidence="5 7" id="KW-1133">Transmembrane helix</keyword>
<feature type="transmembrane region" description="Helical" evidence="7">
    <location>
        <begin position="125"/>
        <end position="146"/>
    </location>
</feature>
<dbReference type="GO" id="GO:0015297">
    <property type="term" value="F:antiporter activity"/>
    <property type="evidence" value="ECO:0007669"/>
    <property type="project" value="InterPro"/>
</dbReference>
<dbReference type="GO" id="GO:0005886">
    <property type="term" value="C:plasma membrane"/>
    <property type="evidence" value="ECO:0007669"/>
    <property type="project" value="UniProtKB-SubCell"/>
</dbReference>
<dbReference type="EMBL" id="AP023368">
    <property type="protein sequence ID" value="BCJ98727.1"/>
    <property type="molecule type" value="Genomic_DNA"/>
</dbReference>
<keyword evidence="9" id="KW-1185">Reference proteome</keyword>
<dbReference type="RefSeq" id="WP_185259036.1">
    <property type="nucleotide sequence ID" value="NZ_AP023368.1"/>
</dbReference>
<dbReference type="GO" id="GO:0042910">
    <property type="term" value="F:xenobiotic transmembrane transporter activity"/>
    <property type="evidence" value="ECO:0007669"/>
    <property type="project" value="InterPro"/>
</dbReference>
<keyword evidence="2" id="KW-0813">Transport</keyword>
<evidence type="ECO:0000256" key="1">
    <source>
        <dbReference type="ARBA" id="ARBA00004651"/>
    </source>
</evidence>
<proteinExistence type="predicted"/>
<evidence type="ECO:0000313" key="9">
    <source>
        <dbReference type="Proteomes" id="UP000515703"/>
    </source>
</evidence>
<feature type="transmembrane region" description="Helical" evidence="7">
    <location>
        <begin position="5"/>
        <end position="25"/>
    </location>
</feature>
<feature type="transmembrane region" description="Helical" evidence="7">
    <location>
        <begin position="153"/>
        <end position="177"/>
    </location>
</feature>
<protein>
    <submittedName>
        <fullName evidence="8">MATE family efflux transporter</fullName>
    </submittedName>
</protein>
<dbReference type="NCBIfam" id="TIGR00797">
    <property type="entry name" value="matE"/>
    <property type="match status" value="1"/>
</dbReference>
<evidence type="ECO:0000256" key="6">
    <source>
        <dbReference type="ARBA" id="ARBA00023136"/>
    </source>
</evidence>
<feature type="transmembrane region" description="Helical" evidence="7">
    <location>
        <begin position="375"/>
        <end position="397"/>
    </location>
</feature>
<dbReference type="InterPro" id="IPR048279">
    <property type="entry name" value="MdtK-like"/>
</dbReference>
<keyword evidence="3" id="KW-1003">Cell membrane</keyword>